<dbReference type="EMBL" id="CP012333">
    <property type="protein sequence ID" value="AKV01458.1"/>
    <property type="molecule type" value="Genomic_DNA"/>
</dbReference>
<accession>A0A0K1Q6U5</accession>
<reference evidence="3 4" key="1">
    <citation type="submission" date="2015-08" db="EMBL/GenBank/DDBJ databases">
        <authorList>
            <person name="Babu N.S."/>
            <person name="Beckwith C.J."/>
            <person name="Beseler K.G."/>
            <person name="Brison A."/>
            <person name="Carone J.V."/>
            <person name="Caskin T.P."/>
            <person name="Diamond M."/>
            <person name="Durham M.E."/>
            <person name="Foxe J.M."/>
            <person name="Go M."/>
            <person name="Henderson B.A."/>
            <person name="Jones I.B."/>
            <person name="McGettigan J.A."/>
            <person name="Micheletti S.J."/>
            <person name="Nasrallah M.E."/>
            <person name="Ortiz D."/>
            <person name="Piller C.R."/>
            <person name="Privatt S.R."/>
            <person name="Schneider S.L."/>
            <person name="Sharp S."/>
            <person name="Smith T.C."/>
            <person name="Stanton J.D."/>
            <person name="Ullery H.E."/>
            <person name="Wilson R.J."/>
            <person name="Serrano M.G."/>
            <person name="Buck G."/>
            <person name="Lee V."/>
            <person name="Wang Y."/>
            <person name="Carvalho R."/>
            <person name="Voegtly L."/>
            <person name="Shi R."/>
            <person name="Duckworth R."/>
            <person name="Johnson A."/>
            <person name="Loviza R."/>
            <person name="Walstead R."/>
            <person name="Shah Z."/>
            <person name="Kiflezghi M."/>
            <person name="Wade K."/>
            <person name="Ball S.L."/>
            <person name="Bradley K.W."/>
            <person name="Asai D.J."/>
            <person name="Bowman C.A."/>
            <person name="Russell D.A."/>
            <person name="Pope W.H."/>
            <person name="Jacobs-Sera D."/>
            <person name="Hendrix R.W."/>
            <person name="Hatfull G.F."/>
        </authorList>
    </citation>
    <scope>NUCLEOTIDE SEQUENCE [LARGE SCALE GENOMIC DNA]</scope>
    <source>
        <strain evidence="3 4">DSM 27648</strain>
    </source>
</reference>
<dbReference type="AlphaFoldDB" id="A0A0K1Q6U5"/>
<dbReference type="Proteomes" id="UP000064967">
    <property type="component" value="Chromosome"/>
</dbReference>
<evidence type="ECO:0008006" key="5">
    <source>
        <dbReference type="Google" id="ProtNLM"/>
    </source>
</evidence>
<evidence type="ECO:0000313" key="3">
    <source>
        <dbReference type="EMBL" id="AKV01458.1"/>
    </source>
</evidence>
<evidence type="ECO:0000256" key="2">
    <source>
        <dbReference type="SAM" id="SignalP"/>
    </source>
</evidence>
<dbReference type="STRING" id="1391654.AKJ09_08121"/>
<name>A0A0K1Q6U5_9BACT</name>
<keyword evidence="2" id="KW-0732">Signal</keyword>
<dbReference type="RefSeq" id="WP_146652555.1">
    <property type="nucleotide sequence ID" value="NZ_CP012333.1"/>
</dbReference>
<evidence type="ECO:0000313" key="4">
    <source>
        <dbReference type="Proteomes" id="UP000064967"/>
    </source>
</evidence>
<dbReference type="PROSITE" id="PS51257">
    <property type="entry name" value="PROKAR_LIPOPROTEIN"/>
    <property type="match status" value="1"/>
</dbReference>
<dbReference type="OrthoDB" id="73940at2"/>
<sequence>MFHRTYASTFATALTLALALGACTTSKNTGTNGGAGGPNGGGDGTTAPANRFFLPTGEPDNTAAPSLEVDAKGGIHAIYPAYAGGGAYYAYCPADCSGADAVSVVRFETDGTVTNAMLTLDANGKPSVLLNAYYSVYYTSCEGDCSKQASWTSTPIFKHDSDQEVTGESFTLDGAGHPRFLMHRYVAYLGIGQGTPETHWMACDADCHSASSWTKSKIADDIWQRGTLRFDANGRAHVAMAHDVKDESGTVTTTAAYAVCDANCDKAASWQPFDLIGLYTSEYEAVAIKPMVTMALTKSGAPRVAALAKDNAGKRKLLYAECNENCTTESGWTATVLSDLDQIDVGIDIAVDKNDHPRLVYTLNYNIGLLHCDDAVCTNQDSNWGLTKVELGGDIPPDQIFLYPNCTVGAWFLHSPSIALTPDGLPRVGYQARDISGGFNHPDNPNTDCVAGTDMTWSRMAILSGL</sequence>
<feature type="chain" id="PRO_5005466963" description="Lipoprotein" evidence="2">
    <location>
        <begin position="23"/>
        <end position="466"/>
    </location>
</feature>
<feature type="region of interest" description="Disordered" evidence="1">
    <location>
        <begin position="29"/>
        <end position="50"/>
    </location>
</feature>
<proteinExistence type="predicted"/>
<keyword evidence="4" id="KW-1185">Reference proteome</keyword>
<protein>
    <recommendedName>
        <fullName evidence="5">Lipoprotein</fullName>
    </recommendedName>
</protein>
<organism evidence="3 4">
    <name type="scientific">Labilithrix luteola</name>
    <dbReference type="NCBI Taxonomy" id="1391654"/>
    <lineage>
        <taxon>Bacteria</taxon>
        <taxon>Pseudomonadati</taxon>
        <taxon>Myxococcota</taxon>
        <taxon>Polyangia</taxon>
        <taxon>Polyangiales</taxon>
        <taxon>Labilitrichaceae</taxon>
        <taxon>Labilithrix</taxon>
    </lineage>
</organism>
<evidence type="ECO:0000256" key="1">
    <source>
        <dbReference type="SAM" id="MobiDB-lite"/>
    </source>
</evidence>
<feature type="signal peptide" evidence="2">
    <location>
        <begin position="1"/>
        <end position="22"/>
    </location>
</feature>
<gene>
    <name evidence="3" type="ORF">AKJ09_08121</name>
</gene>
<dbReference type="KEGG" id="llu:AKJ09_08121"/>
<feature type="compositionally biased region" description="Gly residues" evidence="1">
    <location>
        <begin position="31"/>
        <end position="44"/>
    </location>
</feature>